<feature type="transmembrane region" description="Helical" evidence="6">
    <location>
        <begin position="381"/>
        <end position="401"/>
    </location>
</feature>
<dbReference type="AlphaFoldDB" id="A0A1M4T874"/>
<evidence type="ECO:0000259" key="8">
    <source>
        <dbReference type="Pfam" id="PF13567"/>
    </source>
</evidence>
<dbReference type="PANTHER" id="PTHR30619">
    <property type="entry name" value="DNA INTERNALIZATION/COMPETENCE PROTEIN COMEC/REC2"/>
    <property type="match status" value="1"/>
</dbReference>
<gene>
    <name evidence="9" type="ORF">SAMN05444362_101263</name>
</gene>
<keyword evidence="3 6" id="KW-0812">Transmembrane</keyword>
<name>A0A1M4T874_9BACT</name>
<keyword evidence="5 6" id="KW-0472">Membrane</keyword>
<feature type="transmembrane region" description="Helical" evidence="6">
    <location>
        <begin position="324"/>
        <end position="343"/>
    </location>
</feature>
<evidence type="ECO:0000256" key="1">
    <source>
        <dbReference type="ARBA" id="ARBA00004651"/>
    </source>
</evidence>
<protein>
    <submittedName>
        <fullName evidence="9">Competence protein ComEC</fullName>
    </submittedName>
</protein>
<dbReference type="PANTHER" id="PTHR30619:SF1">
    <property type="entry name" value="RECOMBINATION PROTEIN 2"/>
    <property type="match status" value="1"/>
</dbReference>
<feature type="domain" description="DUF4131" evidence="8">
    <location>
        <begin position="32"/>
        <end position="181"/>
    </location>
</feature>
<keyword evidence="4 6" id="KW-1133">Transmembrane helix</keyword>
<feature type="transmembrane region" description="Helical" evidence="6">
    <location>
        <begin position="445"/>
        <end position="467"/>
    </location>
</feature>
<feature type="transmembrane region" description="Helical" evidence="6">
    <location>
        <begin position="479"/>
        <end position="499"/>
    </location>
</feature>
<evidence type="ECO:0000256" key="3">
    <source>
        <dbReference type="ARBA" id="ARBA00022692"/>
    </source>
</evidence>
<proteinExistence type="predicted"/>
<evidence type="ECO:0000256" key="2">
    <source>
        <dbReference type="ARBA" id="ARBA00022475"/>
    </source>
</evidence>
<feature type="transmembrane region" description="Helical" evidence="6">
    <location>
        <begin position="31"/>
        <end position="48"/>
    </location>
</feature>
<evidence type="ECO:0000313" key="9">
    <source>
        <dbReference type="EMBL" id="SHE40713.1"/>
    </source>
</evidence>
<keyword evidence="2" id="KW-1003">Cell membrane</keyword>
<evidence type="ECO:0000256" key="5">
    <source>
        <dbReference type="ARBA" id="ARBA00023136"/>
    </source>
</evidence>
<dbReference type="SUPFAM" id="SSF103473">
    <property type="entry name" value="MFS general substrate transporter"/>
    <property type="match status" value="1"/>
</dbReference>
<sequence>MDAIQRVPFFRLLLPLLAGIVLQYYTDIYRWSIIPFSIGAGMMLFSLFIKQQAQYKWRHLFGIGACFVLFAIGIISTMFRQEASRFTFPDITGVHEGIIIDLPQEKPSTIAIKVKLTESGKQIICYLPKSGSAKWLKPGEYISFFSKVTPFTSNGNPDRFDYSQFMRNKGYSGISFIKSDQWEIVDKEPSLNLFTLASRSRQNILLFFQSLELNESEYGILAALTLGYTDSLSDDVVQSFRATGTAHVLAISGMHMMILFSIFLGVSGILFSHSKVKSFRYPSIILLLWVYTFIIGFPPSAVRACIMLTMLCVSVIINSRTYSYNTLLACAFVMLIWNPLWLFDLGFQLSFIAVLSMMVLLPMFSKLIVFKNKYAKYFRDLFTVSLAAQLGTLPLCLYYFGTFPSYFFVTNLIIVPLISLAIYIIVIIAVVAIPALIFPVIAPALYYLPVSAFRIVIKLLTEVSFFFEKLPFAVSDNLNISLPSVFILWTMIFSFIFFVKSSKPKLLITSLASLLILFSIGLSGLLQNKDSLIVYNNKNSTDIIYYIDYRKFSINEKQDNRILNLKGKTYLLLSDDRWKNARATSSKMQLDYLHIAENNAVSLYTLSRIFNIKKVIIDGSISGYNSKRLMSECEKLRIPYYDISENGALRIFF</sequence>
<feature type="transmembrane region" description="Helical" evidence="6">
    <location>
        <begin position="506"/>
        <end position="526"/>
    </location>
</feature>
<dbReference type="STRING" id="1346286.SAMN05444362_101263"/>
<feature type="transmembrane region" description="Helical" evidence="6">
    <location>
        <begin position="413"/>
        <end position="438"/>
    </location>
</feature>
<evidence type="ECO:0000259" key="7">
    <source>
        <dbReference type="Pfam" id="PF03772"/>
    </source>
</evidence>
<dbReference type="InterPro" id="IPR036259">
    <property type="entry name" value="MFS_trans_sf"/>
</dbReference>
<dbReference type="InterPro" id="IPR052159">
    <property type="entry name" value="Competence_DNA_uptake"/>
</dbReference>
<evidence type="ECO:0000256" key="4">
    <source>
        <dbReference type="ARBA" id="ARBA00022989"/>
    </source>
</evidence>
<evidence type="ECO:0000313" key="10">
    <source>
        <dbReference type="Proteomes" id="UP000184480"/>
    </source>
</evidence>
<keyword evidence="10" id="KW-1185">Reference proteome</keyword>
<dbReference type="RefSeq" id="WP_062175367.1">
    <property type="nucleotide sequence ID" value="NZ_BBXL01000001.1"/>
</dbReference>
<feature type="transmembrane region" description="Helical" evidence="6">
    <location>
        <begin position="60"/>
        <end position="79"/>
    </location>
</feature>
<dbReference type="GO" id="GO:0005886">
    <property type="term" value="C:plasma membrane"/>
    <property type="evidence" value="ECO:0007669"/>
    <property type="project" value="UniProtKB-SubCell"/>
</dbReference>
<feature type="domain" description="ComEC/Rec2-related protein" evidence="7">
    <location>
        <begin position="224"/>
        <end position="497"/>
    </location>
</feature>
<dbReference type="Pfam" id="PF03772">
    <property type="entry name" value="Competence"/>
    <property type="match status" value="1"/>
</dbReference>
<reference evidence="10" key="1">
    <citation type="submission" date="2016-11" db="EMBL/GenBank/DDBJ databases">
        <authorList>
            <person name="Varghese N."/>
            <person name="Submissions S."/>
        </authorList>
    </citation>
    <scope>NUCLEOTIDE SEQUENCE [LARGE SCALE GENOMIC DNA]</scope>
    <source>
        <strain evidence="10">DSM 27370</strain>
    </source>
</reference>
<accession>A0A1M4T874</accession>
<dbReference type="InterPro" id="IPR025405">
    <property type="entry name" value="DUF4131"/>
</dbReference>
<comment type="subcellular location">
    <subcellularLocation>
        <location evidence="1">Cell membrane</location>
        <topology evidence="1">Multi-pass membrane protein</topology>
    </subcellularLocation>
</comment>
<feature type="transmembrane region" description="Helical" evidence="6">
    <location>
        <begin position="301"/>
        <end position="317"/>
    </location>
</feature>
<dbReference type="NCBIfam" id="TIGR00360">
    <property type="entry name" value="ComEC_N-term"/>
    <property type="match status" value="1"/>
</dbReference>
<feature type="transmembrane region" description="Helical" evidence="6">
    <location>
        <begin position="349"/>
        <end position="369"/>
    </location>
</feature>
<feature type="transmembrane region" description="Helical" evidence="6">
    <location>
        <begin position="278"/>
        <end position="295"/>
    </location>
</feature>
<dbReference type="InterPro" id="IPR004477">
    <property type="entry name" value="ComEC_N"/>
</dbReference>
<evidence type="ECO:0000256" key="6">
    <source>
        <dbReference type="SAM" id="Phobius"/>
    </source>
</evidence>
<feature type="transmembrane region" description="Helical" evidence="6">
    <location>
        <begin position="7"/>
        <end position="25"/>
    </location>
</feature>
<dbReference type="Pfam" id="PF13567">
    <property type="entry name" value="DUF4131"/>
    <property type="match status" value="1"/>
</dbReference>
<dbReference type="EMBL" id="FQUC01000001">
    <property type="protein sequence ID" value="SHE40713.1"/>
    <property type="molecule type" value="Genomic_DNA"/>
</dbReference>
<organism evidence="9 10">
    <name type="scientific">Dysgonomonas macrotermitis</name>
    <dbReference type="NCBI Taxonomy" id="1346286"/>
    <lineage>
        <taxon>Bacteria</taxon>
        <taxon>Pseudomonadati</taxon>
        <taxon>Bacteroidota</taxon>
        <taxon>Bacteroidia</taxon>
        <taxon>Bacteroidales</taxon>
        <taxon>Dysgonomonadaceae</taxon>
        <taxon>Dysgonomonas</taxon>
    </lineage>
</organism>
<dbReference type="OrthoDB" id="9761531at2"/>
<dbReference type="Proteomes" id="UP000184480">
    <property type="component" value="Unassembled WGS sequence"/>
</dbReference>
<feature type="transmembrane region" description="Helical" evidence="6">
    <location>
        <begin position="248"/>
        <end position="271"/>
    </location>
</feature>